<dbReference type="RefSeq" id="WP_134833571.1">
    <property type="nucleotide sequence ID" value="NZ_CP037939.1"/>
</dbReference>
<sequence length="75" mass="8532">MKIKALGYITDKGINFVGQISVGFNKVVDITFIESDHFSIDYERRHSDVYKITLSDGKVIILPAQNYMALYEDGE</sequence>
<dbReference type="Proteomes" id="UP000295756">
    <property type="component" value="Chromosome"/>
</dbReference>
<evidence type="ECO:0000313" key="1">
    <source>
        <dbReference type="EMBL" id="QBR47761.1"/>
    </source>
</evidence>
<gene>
    <name evidence="1" type="ORF">EW139_06355</name>
</gene>
<protein>
    <submittedName>
        <fullName evidence="1">Uncharacterized protein</fullName>
    </submittedName>
</protein>
<accession>A0ABX5SK84</accession>
<keyword evidence="2" id="KW-1185">Reference proteome</keyword>
<proteinExistence type="predicted"/>
<name>A0ABX5SK84_9LACO</name>
<dbReference type="EMBL" id="CP037939">
    <property type="protein sequence ID" value="QBR47761.1"/>
    <property type="molecule type" value="Genomic_DNA"/>
</dbReference>
<organism evidence="1 2">
    <name type="scientific">Leuconostoc kimchii</name>
    <dbReference type="NCBI Taxonomy" id="136609"/>
    <lineage>
        <taxon>Bacteria</taxon>
        <taxon>Bacillati</taxon>
        <taxon>Bacillota</taxon>
        <taxon>Bacilli</taxon>
        <taxon>Lactobacillales</taxon>
        <taxon>Lactobacillaceae</taxon>
        <taxon>Leuconostoc</taxon>
    </lineage>
</organism>
<reference evidence="1 2" key="1">
    <citation type="submission" date="2019-03" db="EMBL/GenBank/DDBJ databases">
        <title>Complete Genome Sequence of Leuconostoc kimchii strain NKJ218 Isolated from Homemade Kimchi.</title>
        <authorList>
            <person name="Jung J.Y."/>
            <person name="Jin H.M."/>
            <person name="Jung J.-W."/>
            <person name="Lee S.-Y."/>
            <person name="Ryu B.-G."/>
            <person name="Han S.-S."/>
            <person name="Kang H.K."/>
            <person name="Choi H.W."/>
            <person name="Chung E.J."/>
            <person name="Choi K.-M."/>
        </authorList>
    </citation>
    <scope>NUCLEOTIDE SEQUENCE [LARGE SCALE GENOMIC DNA]</scope>
    <source>
        <strain evidence="1 2">NKJ218</strain>
    </source>
</reference>
<evidence type="ECO:0000313" key="2">
    <source>
        <dbReference type="Proteomes" id="UP000295756"/>
    </source>
</evidence>